<feature type="domain" description="PNPLA" evidence="5">
    <location>
        <begin position="1"/>
        <end position="211"/>
    </location>
</feature>
<feature type="short sequence motif" description="DGA/G" evidence="4">
    <location>
        <begin position="197"/>
        <end position="199"/>
    </location>
</feature>
<gene>
    <name evidence="6" type="ORF">GCM10025759_17240</name>
</gene>
<keyword evidence="2 4" id="KW-0442">Lipid degradation</keyword>
<proteinExistence type="predicted"/>
<comment type="caution">
    <text evidence="4">Lacks conserved residue(s) required for the propagation of feature annotation.</text>
</comment>
<evidence type="ECO:0000313" key="7">
    <source>
        <dbReference type="Proteomes" id="UP001501083"/>
    </source>
</evidence>
<keyword evidence="1 4" id="KW-0378">Hydrolase</keyword>
<dbReference type="Proteomes" id="UP001501083">
    <property type="component" value="Unassembled WGS sequence"/>
</dbReference>
<dbReference type="Gene3D" id="3.40.1090.10">
    <property type="entry name" value="Cytosolic phospholipase A2 catalytic domain"/>
    <property type="match status" value="2"/>
</dbReference>
<organism evidence="6 7">
    <name type="scientific">Lysobacter panacisoli</name>
    <dbReference type="NCBI Taxonomy" id="1255263"/>
    <lineage>
        <taxon>Bacteria</taxon>
        <taxon>Pseudomonadati</taxon>
        <taxon>Pseudomonadota</taxon>
        <taxon>Gammaproteobacteria</taxon>
        <taxon>Lysobacterales</taxon>
        <taxon>Lysobacteraceae</taxon>
        <taxon>Lysobacter</taxon>
    </lineage>
</organism>
<evidence type="ECO:0000313" key="6">
    <source>
        <dbReference type="EMBL" id="GAA5074628.1"/>
    </source>
</evidence>
<keyword evidence="3 4" id="KW-0443">Lipid metabolism</keyword>
<dbReference type="Pfam" id="PF01734">
    <property type="entry name" value="Patatin"/>
    <property type="match status" value="1"/>
</dbReference>
<dbReference type="PANTHER" id="PTHR14226">
    <property type="entry name" value="NEUROPATHY TARGET ESTERASE/SWISS CHEESE D.MELANOGASTER"/>
    <property type="match status" value="1"/>
</dbReference>
<keyword evidence="7" id="KW-1185">Reference proteome</keyword>
<reference evidence="7" key="1">
    <citation type="journal article" date="2019" name="Int. J. Syst. Evol. Microbiol.">
        <title>The Global Catalogue of Microorganisms (GCM) 10K type strain sequencing project: providing services to taxonomists for standard genome sequencing and annotation.</title>
        <authorList>
            <consortium name="The Broad Institute Genomics Platform"/>
            <consortium name="The Broad Institute Genome Sequencing Center for Infectious Disease"/>
            <person name="Wu L."/>
            <person name="Ma J."/>
        </authorList>
    </citation>
    <scope>NUCLEOTIDE SEQUENCE [LARGE SCALE GENOMIC DNA]</scope>
    <source>
        <strain evidence="7">JCM 19212</strain>
    </source>
</reference>
<evidence type="ECO:0000259" key="5">
    <source>
        <dbReference type="PROSITE" id="PS51635"/>
    </source>
</evidence>
<evidence type="ECO:0000256" key="2">
    <source>
        <dbReference type="ARBA" id="ARBA00022963"/>
    </source>
</evidence>
<protein>
    <submittedName>
        <fullName evidence="6">Patatin-like phospholipase family protein</fullName>
    </submittedName>
</protein>
<feature type="active site" description="Proton acceptor" evidence="4">
    <location>
        <position position="197"/>
    </location>
</feature>
<name>A0ABP9LEI8_9GAMM</name>
<dbReference type="SUPFAM" id="SSF52151">
    <property type="entry name" value="FabD/lysophospholipase-like"/>
    <property type="match status" value="1"/>
</dbReference>
<dbReference type="InterPro" id="IPR002641">
    <property type="entry name" value="PNPLA_dom"/>
</dbReference>
<comment type="caution">
    <text evidence="6">The sequence shown here is derived from an EMBL/GenBank/DDBJ whole genome shotgun (WGS) entry which is preliminary data.</text>
</comment>
<dbReference type="PROSITE" id="PS51635">
    <property type="entry name" value="PNPLA"/>
    <property type="match status" value="1"/>
</dbReference>
<feature type="short sequence motif" description="GXSXG" evidence="4">
    <location>
        <begin position="27"/>
        <end position="31"/>
    </location>
</feature>
<dbReference type="EMBL" id="BAABKY010000002">
    <property type="protein sequence ID" value="GAA5074628.1"/>
    <property type="molecule type" value="Genomic_DNA"/>
</dbReference>
<feature type="active site" description="Nucleophile" evidence="4">
    <location>
        <position position="29"/>
    </location>
</feature>
<dbReference type="InterPro" id="IPR016035">
    <property type="entry name" value="Acyl_Trfase/lysoPLipase"/>
</dbReference>
<evidence type="ECO:0000256" key="3">
    <source>
        <dbReference type="ARBA" id="ARBA00023098"/>
    </source>
</evidence>
<evidence type="ECO:0000256" key="1">
    <source>
        <dbReference type="ARBA" id="ARBA00022801"/>
    </source>
</evidence>
<accession>A0ABP9LEI8</accession>
<dbReference type="InterPro" id="IPR050301">
    <property type="entry name" value="NTE"/>
</dbReference>
<sequence length="384" mass="42811">MYELGALRALDEAIEGLDLTRLDSYVGVSSGAFLAAGLANRIDTAEMCRIFITGDSNEVQFRPETFLRPAIFEYLRRAASLPRLTAQWWQELLFSRNEARWSDLLMRFGALVPTGLFDNAQVERFLQEVFSRRGRSNDFRELGTNLFVVAVDLDNGEAVKFGDAGWDNVPISTAVQASAALPGLYPPVEIGGRHFVDGALRRTMHASVLLDRGVDLLIGINPLVPFTQDGSGLPVSHERSLAAGGLPAVLSQTFRTLLQSRMQVGLARYAQQYPDIDQLIFEPNAEDAELFFTNAFSFSARRRICEMAYRNTLADLRRRADVLGPVLAASGLRLRMDVVNDDTRSVIDGLATPPRDTETTARLRRALDDVDHLVAERRPRRRRA</sequence>
<evidence type="ECO:0000256" key="4">
    <source>
        <dbReference type="PROSITE-ProRule" id="PRU01161"/>
    </source>
</evidence>
<dbReference type="PANTHER" id="PTHR14226:SF57">
    <property type="entry name" value="BLR7027 PROTEIN"/>
    <property type="match status" value="1"/>
</dbReference>